<evidence type="ECO:0000256" key="8">
    <source>
        <dbReference type="NCBIfam" id="TIGR03303"/>
    </source>
</evidence>
<sequence>MHKSTEDFRRIKRLLEKYFPRSFQMGFIILFYAIFGLSAVYGSNTSIVRRIEIRGATNVGKEVILSRIPVVVGQSISDADLDHAVKNIYAMGYFSNVKIKIVDSVLILDLIEKKNINHLFFSGNNNLKDDQLKMIVRSRSAAAYDEDTVNADVHNIKQAYASIGYLNVMVKVQHHSISPTTLNITYVIEEGVKAKKNSIRFVGNKNYSHARLERVISIRTSGYFSFGKTDVYSKERMSFDEEAIRAFYHDRGYAAVKVSSQVLFDKQKSGYVLIFQIDEGEIYTVGNISIQSTLQEIQKKTLLSLIRIRSGNLYNPQEIKESSEKISKYFFSGERPFVRVKTGINRDFAKRIVDIEYLIDQGSPLYVKRIEIEGNDQSYDSVIRRELELSEGDPINYSMIERAKRRIMATGYFSEVNISQLPANDVSDYVILRVSVKQLSAGSVGIATNYEVDKGMGVEGHIDDNNFFGQGYRARLAAGFGRHAVQNYTFSVEDPYFLGSPISAGFDLQKTHLEDGSLDINDESAAVRMIVPITESISTSFKYDLRFLQYGAISEKEKIPSIYTTLIEHGKFSSHSISQSIIYNTLDNPIVPRKGMLISSSYDYAGFGGDSQYHRIGSRASYFYLLSDDSDIVGSLRFGYGCVIPSNKNLQLFDQFSVSSNYYLRGFAYKGIGPRVDKKYAIGGKIYSSASAAVSFPMPLVPERAGLRGAFFVDSATLYANHVALGADKLEGNDSFWRVSTGVEIMWNSPLGMMGVYYGIPLRHREGDKIQQFGFRIGNRM</sequence>
<dbReference type="EMBL" id="EU224395">
    <property type="protein sequence ID" value="ABW82728.1"/>
    <property type="molecule type" value="Genomic_DNA"/>
</dbReference>
<dbReference type="Pfam" id="PF01103">
    <property type="entry name" value="Omp85"/>
    <property type="match status" value="1"/>
</dbReference>
<dbReference type="GO" id="GO:0071709">
    <property type="term" value="P:membrane assembly"/>
    <property type="evidence" value="ECO:0007669"/>
    <property type="project" value="InterPro"/>
</dbReference>
<keyword evidence="5" id="KW-0677">Repeat</keyword>
<keyword evidence="7" id="KW-0998">Cell outer membrane</keyword>
<dbReference type="InterPro" id="IPR039910">
    <property type="entry name" value="D15-like"/>
</dbReference>
<dbReference type="Pfam" id="PF07244">
    <property type="entry name" value="POTRA"/>
    <property type="match status" value="5"/>
</dbReference>
<gene>
    <name evidence="11" type="primary">omp</name>
</gene>
<evidence type="ECO:0000256" key="4">
    <source>
        <dbReference type="ARBA" id="ARBA00022729"/>
    </source>
</evidence>
<dbReference type="NCBIfam" id="TIGR03303">
    <property type="entry name" value="OM_YaeT"/>
    <property type="match status" value="1"/>
</dbReference>
<organism evidence="11">
    <name type="scientific">Liberibacter asiaticus</name>
    <name type="common">Citrus greening disease</name>
    <name type="synonym">Liberobacter asiaticum</name>
    <dbReference type="NCBI Taxonomy" id="34021"/>
    <lineage>
        <taxon>Bacteria</taxon>
        <taxon>Pseudomonadati</taxon>
        <taxon>Pseudomonadota</taxon>
        <taxon>Alphaproteobacteria</taxon>
        <taxon>Hyphomicrobiales</taxon>
        <taxon>Rhizobiaceae</taxon>
        <taxon>Liberibacter</taxon>
    </lineage>
</organism>
<name>A8WDH9_LIBAS</name>
<evidence type="ECO:0000256" key="9">
    <source>
        <dbReference type="SAM" id="Phobius"/>
    </source>
</evidence>
<dbReference type="PROSITE" id="PS51779">
    <property type="entry name" value="POTRA"/>
    <property type="match status" value="4"/>
</dbReference>
<feature type="domain" description="POTRA" evidence="10">
    <location>
        <begin position="114"/>
        <end position="191"/>
    </location>
</feature>
<dbReference type="PIRSF" id="PIRSF006076">
    <property type="entry name" value="OM_assembly_OMP85"/>
    <property type="match status" value="1"/>
</dbReference>
<dbReference type="InterPro" id="IPR010827">
    <property type="entry name" value="BamA/TamA_POTRA"/>
</dbReference>
<keyword evidence="4" id="KW-0732">Signal</keyword>
<dbReference type="PANTHER" id="PTHR12815">
    <property type="entry name" value="SORTING AND ASSEMBLY MACHINERY SAMM50 PROTEIN FAMILY MEMBER"/>
    <property type="match status" value="1"/>
</dbReference>
<dbReference type="InterPro" id="IPR023707">
    <property type="entry name" value="OM_assembly_BamA"/>
</dbReference>
<dbReference type="AlphaFoldDB" id="A8WDH9"/>
<comment type="subcellular location">
    <subcellularLocation>
        <location evidence="1">Membrane</location>
    </subcellularLocation>
</comment>
<keyword evidence="3 9" id="KW-0812">Transmembrane</keyword>
<proteinExistence type="predicted"/>
<keyword evidence="6 9" id="KW-0472">Membrane</keyword>
<dbReference type="PANTHER" id="PTHR12815:SF23">
    <property type="entry name" value="OUTER MEMBRANE PROTEIN ASSEMBLY FACTOR BAMA"/>
    <property type="match status" value="1"/>
</dbReference>
<dbReference type="Gene3D" id="3.10.20.310">
    <property type="entry name" value="membrane protein fhac"/>
    <property type="match status" value="5"/>
</dbReference>
<protein>
    <recommendedName>
        <fullName evidence="8">Outer membrane protein assembly factor BamA</fullName>
    </recommendedName>
</protein>
<evidence type="ECO:0000256" key="3">
    <source>
        <dbReference type="ARBA" id="ARBA00022692"/>
    </source>
</evidence>
<feature type="domain" description="POTRA" evidence="10">
    <location>
        <begin position="365"/>
        <end position="437"/>
    </location>
</feature>
<dbReference type="InterPro" id="IPR000184">
    <property type="entry name" value="Bac_surfAg_D15"/>
</dbReference>
<evidence type="ECO:0000313" key="11">
    <source>
        <dbReference type="EMBL" id="ABW82728.1"/>
    </source>
</evidence>
<dbReference type="GO" id="GO:0009279">
    <property type="term" value="C:cell outer membrane"/>
    <property type="evidence" value="ECO:0007669"/>
    <property type="project" value="UniProtKB-UniRule"/>
</dbReference>
<feature type="transmembrane region" description="Helical" evidence="9">
    <location>
        <begin position="21"/>
        <end position="41"/>
    </location>
</feature>
<evidence type="ECO:0000259" key="10">
    <source>
        <dbReference type="PROSITE" id="PS51779"/>
    </source>
</evidence>
<evidence type="ECO:0000256" key="7">
    <source>
        <dbReference type="ARBA" id="ARBA00023237"/>
    </source>
</evidence>
<keyword evidence="2" id="KW-1134">Transmembrane beta strand</keyword>
<reference evidence="11" key="1">
    <citation type="submission" date="2007-10" db="EMBL/GenBank/DDBJ databases">
        <authorList>
            <person name="Ahmad K."/>
            <person name="Sijam K."/>
            <person name="Hashim H."/>
        </authorList>
    </citation>
    <scope>NUCLEOTIDE SEQUENCE</scope>
    <source>
        <strain evidence="11">GFB-Selangor</strain>
    </source>
</reference>
<evidence type="ECO:0000256" key="5">
    <source>
        <dbReference type="ARBA" id="ARBA00022737"/>
    </source>
</evidence>
<keyword evidence="9" id="KW-1133">Transmembrane helix</keyword>
<accession>A8WDH9</accession>
<evidence type="ECO:0000256" key="2">
    <source>
        <dbReference type="ARBA" id="ARBA00022452"/>
    </source>
</evidence>
<feature type="domain" description="POTRA" evidence="10">
    <location>
        <begin position="46"/>
        <end position="113"/>
    </location>
</feature>
<dbReference type="InterPro" id="IPR034746">
    <property type="entry name" value="POTRA"/>
</dbReference>
<dbReference type="Gene3D" id="2.40.160.50">
    <property type="entry name" value="membrane protein fhac: a member of the omp85/tpsb transporter family"/>
    <property type="match status" value="1"/>
</dbReference>
<evidence type="ECO:0000256" key="1">
    <source>
        <dbReference type="ARBA" id="ARBA00004370"/>
    </source>
</evidence>
<feature type="domain" description="POTRA" evidence="10">
    <location>
        <begin position="194"/>
        <end position="280"/>
    </location>
</feature>
<evidence type="ECO:0000256" key="6">
    <source>
        <dbReference type="ARBA" id="ARBA00023136"/>
    </source>
</evidence>